<protein>
    <recommendedName>
        <fullName evidence="3">GxxExxY protein</fullName>
    </recommendedName>
</protein>
<organism evidence="1 2">
    <name type="scientific">Tepiditoga spiralis</name>
    <dbReference type="NCBI Taxonomy" id="2108365"/>
    <lineage>
        <taxon>Bacteria</taxon>
        <taxon>Thermotogati</taxon>
        <taxon>Thermotogota</taxon>
        <taxon>Thermotogae</taxon>
        <taxon>Petrotogales</taxon>
        <taxon>Petrotogaceae</taxon>
        <taxon>Tepiditoga</taxon>
    </lineage>
</organism>
<proteinExistence type="predicted"/>
<keyword evidence="2" id="KW-1185">Reference proteome</keyword>
<name>A0A7G1G1V0_9BACT</name>
<dbReference type="InterPro" id="IPR012547">
    <property type="entry name" value="PDDEXK_9"/>
</dbReference>
<sequence length="82" mass="9663">MKLIISKIPYNLFEETERWYHSIILTILWSCGLNVRGEVLGNLGKSDIEIEYRGEVYIIELKKAKPEVCIQQIKEKNIKVQR</sequence>
<reference evidence="1 2" key="1">
    <citation type="submission" date="2018-06" db="EMBL/GenBank/DDBJ databases">
        <title>Genome sequencing of Oceanotoga sp. sy52.</title>
        <authorList>
            <person name="Mori K."/>
        </authorList>
    </citation>
    <scope>NUCLEOTIDE SEQUENCE [LARGE SCALE GENOMIC DNA]</scope>
    <source>
        <strain evidence="2">sy52</strain>
    </source>
</reference>
<evidence type="ECO:0008006" key="3">
    <source>
        <dbReference type="Google" id="ProtNLM"/>
    </source>
</evidence>
<dbReference type="EMBL" id="AP018712">
    <property type="protein sequence ID" value="BBE30240.1"/>
    <property type="molecule type" value="Genomic_DNA"/>
</dbReference>
<evidence type="ECO:0000313" key="2">
    <source>
        <dbReference type="Proteomes" id="UP000516361"/>
    </source>
</evidence>
<dbReference type="KEGG" id="ocy:OSSY52_03810"/>
<gene>
    <name evidence="1" type="ORF">OSSY52_03810</name>
</gene>
<dbReference type="RefSeq" id="WP_232521259.1">
    <property type="nucleotide sequence ID" value="NZ_AP018712.1"/>
</dbReference>
<accession>A0A7G1G1V0</accession>
<dbReference type="Proteomes" id="UP000516361">
    <property type="component" value="Chromosome"/>
</dbReference>
<dbReference type="AlphaFoldDB" id="A0A7G1G1V0"/>
<dbReference type="Pfam" id="PF08011">
    <property type="entry name" value="PDDEXK_9"/>
    <property type="match status" value="1"/>
</dbReference>
<dbReference type="InParanoid" id="A0A7G1G1V0"/>
<evidence type="ECO:0000313" key="1">
    <source>
        <dbReference type="EMBL" id="BBE30240.1"/>
    </source>
</evidence>